<feature type="transmembrane region" description="Helical" evidence="1">
    <location>
        <begin position="46"/>
        <end position="65"/>
    </location>
</feature>
<evidence type="ECO:0000313" key="3">
    <source>
        <dbReference type="Proteomes" id="UP000000226"/>
    </source>
</evidence>
<dbReference type="Proteomes" id="UP000000226">
    <property type="component" value="Chromosome 5"/>
</dbReference>
<feature type="transmembrane region" description="Helical" evidence="1">
    <location>
        <begin position="85"/>
        <end position="101"/>
    </location>
</feature>
<organism evidence="2 3">
    <name type="scientific">Phaseolus vulgaris</name>
    <name type="common">Kidney bean</name>
    <name type="synonym">French bean</name>
    <dbReference type="NCBI Taxonomy" id="3885"/>
    <lineage>
        <taxon>Eukaryota</taxon>
        <taxon>Viridiplantae</taxon>
        <taxon>Streptophyta</taxon>
        <taxon>Embryophyta</taxon>
        <taxon>Tracheophyta</taxon>
        <taxon>Spermatophyta</taxon>
        <taxon>Magnoliopsida</taxon>
        <taxon>eudicotyledons</taxon>
        <taxon>Gunneridae</taxon>
        <taxon>Pentapetalae</taxon>
        <taxon>rosids</taxon>
        <taxon>fabids</taxon>
        <taxon>Fabales</taxon>
        <taxon>Fabaceae</taxon>
        <taxon>Papilionoideae</taxon>
        <taxon>50 kb inversion clade</taxon>
        <taxon>NPAAA clade</taxon>
        <taxon>indigoferoid/millettioid clade</taxon>
        <taxon>Phaseoleae</taxon>
        <taxon>Phaseolus</taxon>
    </lineage>
</organism>
<reference evidence="3" key="1">
    <citation type="journal article" date="2014" name="Nat. Genet.">
        <title>A reference genome for common bean and genome-wide analysis of dual domestications.</title>
        <authorList>
            <person name="Schmutz J."/>
            <person name="McClean P.E."/>
            <person name="Mamidi S."/>
            <person name="Wu G.A."/>
            <person name="Cannon S.B."/>
            <person name="Grimwood J."/>
            <person name="Jenkins J."/>
            <person name="Shu S."/>
            <person name="Song Q."/>
            <person name="Chavarro C."/>
            <person name="Torres-Torres M."/>
            <person name="Geffroy V."/>
            <person name="Moghaddam S.M."/>
            <person name="Gao D."/>
            <person name="Abernathy B."/>
            <person name="Barry K."/>
            <person name="Blair M."/>
            <person name="Brick M.A."/>
            <person name="Chovatia M."/>
            <person name="Gepts P."/>
            <person name="Goodstein D.M."/>
            <person name="Gonzales M."/>
            <person name="Hellsten U."/>
            <person name="Hyten D.L."/>
            <person name="Jia G."/>
            <person name="Kelly J.D."/>
            <person name="Kudrna D."/>
            <person name="Lee R."/>
            <person name="Richard M.M."/>
            <person name="Miklas P.N."/>
            <person name="Osorno J.M."/>
            <person name="Rodrigues J."/>
            <person name="Thareau V."/>
            <person name="Urrea C.A."/>
            <person name="Wang M."/>
            <person name="Yu Y."/>
            <person name="Zhang M."/>
            <person name="Wing R.A."/>
            <person name="Cregan P.B."/>
            <person name="Rokhsar D.S."/>
            <person name="Jackson S.A."/>
        </authorList>
    </citation>
    <scope>NUCLEOTIDE SEQUENCE [LARGE SCALE GENOMIC DNA]</scope>
    <source>
        <strain evidence="3">cv. G19833</strain>
    </source>
</reference>
<evidence type="ECO:0000313" key="2">
    <source>
        <dbReference type="EMBL" id="ESW22243.1"/>
    </source>
</evidence>
<name>V7BYV0_PHAVU</name>
<keyword evidence="1" id="KW-1133">Transmembrane helix</keyword>
<sequence>MPGKHNLTKLESEDSEHFSTYIRLKILLLTHHKHFPRHTKLVSQQLFSALLLPLASIFVPISLLMDLTYAKQKGTSMVVPKRGQITIMVVKSVVAALWCSGRKIKEGREQIGGAAVLSSTSTTPPVPSGYSSEA</sequence>
<dbReference type="AlphaFoldDB" id="V7BYV0"/>
<gene>
    <name evidence="2" type="ORF">PHAVU_005G138400g</name>
</gene>
<dbReference type="OrthoDB" id="10433991at2759"/>
<accession>V7BYV0</accession>
<protein>
    <submittedName>
        <fullName evidence="2">Uncharacterized protein</fullName>
    </submittedName>
</protein>
<proteinExistence type="predicted"/>
<dbReference type="EMBL" id="CM002292">
    <property type="protein sequence ID" value="ESW22243.1"/>
    <property type="molecule type" value="Genomic_DNA"/>
</dbReference>
<evidence type="ECO:0000256" key="1">
    <source>
        <dbReference type="SAM" id="Phobius"/>
    </source>
</evidence>
<keyword evidence="3" id="KW-1185">Reference proteome</keyword>
<keyword evidence="1" id="KW-0812">Transmembrane</keyword>
<dbReference type="Gramene" id="ESW22243">
    <property type="protein sequence ID" value="ESW22243"/>
    <property type="gene ID" value="PHAVU_005G138400g"/>
</dbReference>
<keyword evidence="1" id="KW-0472">Membrane</keyword>